<dbReference type="OrthoDB" id="9782395at2"/>
<accession>A0A3N0ECJ7</accession>
<keyword evidence="1" id="KW-1133">Transmembrane helix</keyword>
<dbReference type="Proteomes" id="UP000269198">
    <property type="component" value="Unassembled WGS sequence"/>
</dbReference>
<reference evidence="3 4" key="1">
    <citation type="submission" date="2018-11" db="EMBL/GenBank/DDBJ databases">
        <title>The genome draft of YIM 96095.</title>
        <authorList>
            <person name="Tang S.-K."/>
            <person name="Chunyu W.-X."/>
            <person name="Feng Y.-Z."/>
        </authorList>
    </citation>
    <scope>NUCLEOTIDE SEQUENCE [LARGE SCALE GENOMIC DNA]</scope>
    <source>
        <strain evidence="3 4">YIM 96095</strain>
    </source>
</reference>
<evidence type="ECO:0000256" key="1">
    <source>
        <dbReference type="SAM" id="Phobius"/>
    </source>
</evidence>
<comment type="caution">
    <text evidence="3">The sequence shown here is derived from an EMBL/GenBank/DDBJ whole genome shotgun (WGS) entry which is preliminary data.</text>
</comment>
<dbReference type="RefSeq" id="WP_123200805.1">
    <property type="nucleotide sequence ID" value="NZ_RJMB01000006.1"/>
</dbReference>
<dbReference type="PANTHER" id="PTHR30336:SF6">
    <property type="entry name" value="INTEGRAL MEMBRANE PROTEIN"/>
    <property type="match status" value="1"/>
</dbReference>
<sequence>MQPAGWVTAAVVAGAALALAPTVWVHLVSAGHRFGADSVAPHPVVIVLGAAVWPSGPSPLLARRLRVAARLWHAGRARAILVSGDDRPESGRETTTMVRFLVELGLPERVIVADPHGYRTWDTCVRAREVFGVDRAIVVTQVFHLPRTVALCRAAGVDAAGVGDPSLARRSRSTAYGYLRELGANAKALRDAVRRPRPSRCRTTR</sequence>
<dbReference type="EMBL" id="RJMB01000006">
    <property type="protein sequence ID" value="RNL85548.1"/>
    <property type="molecule type" value="Genomic_DNA"/>
</dbReference>
<proteinExistence type="predicted"/>
<keyword evidence="4" id="KW-1185">Reference proteome</keyword>
<dbReference type="PANTHER" id="PTHR30336">
    <property type="entry name" value="INNER MEMBRANE PROTEIN, PROBABLE PERMEASE"/>
    <property type="match status" value="1"/>
</dbReference>
<feature type="domain" description="DUF218" evidence="2">
    <location>
        <begin position="44"/>
        <end position="162"/>
    </location>
</feature>
<dbReference type="Pfam" id="PF02698">
    <property type="entry name" value="DUF218"/>
    <property type="match status" value="1"/>
</dbReference>
<name>A0A3N0ECJ7_9ACTN</name>
<evidence type="ECO:0000313" key="4">
    <source>
        <dbReference type="Proteomes" id="UP000269198"/>
    </source>
</evidence>
<keyword evidence="1" id="KW-0472">Membrane</keyword>
<keyword evidence="1" id="KW-0812">Transmembrane</keyword>
<dbReference type="GO" id="GO:0005886">
    <property type="term" value="C:plasma membrane"/>
    <property type="evidence" value="ECO:0007669"/>
    <property type="project" value="TreeGrafter"/>
</dbReference>
<gene>
    <name evidence="3" type="ORF">EFW17_08720</name>
</gene>
<evidence type="ECO:0000259" key="2">
    <source>
        <dbReference type="Pfam" id="PF02698"/>
    </source>
</evidence>
<evidence type="ECO:0000313" key="3">
    <source>
        <dbReference type="EMBL" id="RNL85548.1"/>
    </source>
</evidence>
<protein>
    <recommendedName>
        <fullName evidence="2">DUF218 domain-containing protein</fullName>
    </recommendedName>
</protein>
<dbReference type="AlphaFoldDB" id="A0A3N0ECJ7"/>
<dbReference type="CDD" id="cd06259">
    <property type="entry name" value="YdcF-like"/>
    <property type="match status" value="1"/>
</dbReference>
<dbReference type="InterPro" id="IPR051599">
    <property type="entry name" value="Cell_Envelope_Assoc"/>
</dbReference>
<dbReference type="InterPro" id="IPR003848">
    <property type="entry name" value="DUF218"/>
</dbReference>
<feature type="transmembrane region" description="Helical" evidence="1">
    <location>
        <begin position="40"/>
        <end position="62"/>
    </location>
</feature>
<organism evidence="3 4">
    <name type="scientific">Halostreptopolyspora alba</name>
    <dbReference type="NCBI Taxonomy" id="2487137"/>
    <lineage>
        <taxon>Bacteria</taxon>
        <taxon>Bacillati</taxon>
        <taxon>Actinomycetota</taxon>
        <taxon>Actinomycetes</taxon>
        <taxon>Streptosporangiales</taxon>
        <taxon>Nocardiopsidaceae</taxon>
        <taxon>Halostreptopolyspora</taxon>
    </lineage>
</organism>